<dbReference type="InterPro" id="IPR001279">
    <property type="entry name" value="Metallo-B-lactamas"/>
</dbReference>
<dbReference type="Gene3D" id="3.60.15.10">
    <property type="entry name" value="Ribonuclease Z/Hydroxyacylglutathione hydrolase-like"/>
    <property type="match status" value="1"/>
</dbReference>
<dbReference type="AlphaFoldDB" id="A0A839S5N3"/>
<organism evidence="2 3">
    <name type="scientific">Prauserella isguenensis</name>
    <dbReference type="NCBI Taxonomy" id="1470180"/>
    <lineage>
        <taxon>Bacteria</taxon>
        <taxon>Bacillati</taxon>
        <taxon>Actinomycetota</taxon>
        <taxon>Actinomycetes</taxon>
        <taxon>Pseudonocardiales</taxon>
        <taxon>Pseudonocardiaceae</taxon>
        <taxon>Prauserella</taxon>
    </lineage>
</organism>
<dbReference type="InterPro" id="IPR050855">
    <property type="entry name" value="NDM-1-like"/>
</dbReference>
<dbReference type="PANTHER" id="PTHR42951:SF4">
    <property type="entry name" value="ACYL-COENZYME A THIOESTERASE MBLAC2"/>
    <property type="match status" value="1"/>
</dbReference>
<sequence length="269" mass="28883">MPDWAEQACGVYTRRYAELDLTVGLVVGSQRCLIVDTRGSRGQGEELAAAVREVTSAPPEIVLTHAHFDHAFGAAALSAAFGDRPIWAHTGCRRALTNHGEHDRREWMERYRACGEHALVDDLSATPIAAPTHTFERSARVDLGDRTVELVHPGPGHTDHDVIAVAGDVLFAGDLVEHVPGGSFTEESFGPDAHLDAWPTALDHVLTHRPRVVLPGHGDPVDAPFVTRARDDLRTLADLRTAVRAGTLTPAGALEAAPLPPEVSRAALT</sequence>
<protein>
    <submittedName>
        <fullName evidence="2">Glyoxylase-like metal-dependent hydrolase (Beta-lactamase superfamily II)</fullName>
    </submittedName>
</protein>
<evidence type="ECO:0000259" key="1">
    <source>
        <dbReference type="SMART" id="SM00849"/>
    </source>
</evidence>
<reference evidence="2 3" key="1">
    <citation type="submission" date="2020-08" db="EMBL/GenBank/DDBJ databases">
        <title>Genomic Encyclopedia of Type Strains, Phase III (KMG-III): the genomes of soil and plant-associated and newly described type strains.</title>
        <authorList>
            <person name="Whitman W."/>
        </authorList>
    </citation>
    <scope>NUCLEOTIDE SEQUENCE [LARGE SCALE GENOMIC DNA]</scope>
    <source>
        <strain evidence="2 3">CECT 8577</strain>
    </source>
</reference>
<dbReference type="InterPro" id="IPR036866">
    <property type="entry name" value="RibonucZ/Hydroxyglut_hydro"/>
</dbReference>
<keyword evidence="3" id="KW-1185">Reference proteome</keyword>
<accession>A0A839S5N3</accession>
<dbReference type="PANTHER" id="PTHR42951">
    <property type="entry name" value="METALLO-BETA-LACTAMASE DOMAIN-CONTAINING"/>
    <property type="match status" value="1"/>
</dbReference>
<dbReference type="SUPFAM" id="SSF56281">
    <property type="entry name" value="Metallo-hydrolase/oxidoreductase"/>
    <property type="match status" value="1"/>
</dbReference>
<gene>
    <name evidence="2" type="ORF">FHS23_003627</name>
</gene>
<comment type="caution">
    <text evidence="2">The sequence shown here is derived from an EMBL/GenBank/DDBJ whole genome shotgun (WGS) entry which is preliminary data.</text>
</comment>
<proteinExistence type="predicted"/>
<dbReference type="SMART" id="SM00849">
    <property type="entry name" value="Lactamase_B"/>
    <property type="match status" value="1"/>
</dbReference>
<dbReference type="EMBL" id="JACHWU010000004">
    <property type="protein sequence ID" value="MBB3052593.1"/>
    <property type="molecule type" value="Genomic_DNA"/>
</dbReference>
<evidence type="ECO:0000313" key="2">
    <source>
        <dbReference type="EMBL" id="MBB3052593.1"/>
    </source>
</evidence>
<feature type="domain" description="Metallo-beta-lactamase" evidence="1">
    <location>
        <begin position="20"/>
        <end position="217"/>
    </location>
</feature>
<evidence type="ECO:0000313" key="3">
    <source>
        <dbReference type="Proteomes" id="UP000550714"/>
    </source>
</evidence>
<dbReference type="Proteomes" id="UP000550714">
    <property type="component" value="Unassembled WGS sequence"/>
</dbReference>
<dbReference type="RefSeq" id="WP_183657072.1">
    <property type="nucleotide sequence ID" value="NZ_JACHWU010000004.1"/>
</dbReference>
<dbReference type="CDD" id="cd16282">
    <property type="entry name" value="metallo-hydrolase-like_MBL-fold"/>
    <property type="match status" value="1"/>
</dbReference>
<name>A0A839S5N3_9PSEU</name>
<keyword evidence="2" id="KW-0378">Hydrolase</keyword>
<dbReference type="GO" id="GO:0016787">
    <property type="term" value="F:hydrolase activity"/>
    <property type="evidence" value="ECO:0007669"/>
    <property type="project" value="UniProtKB-KW"/>
</dbReference>
<dbReference type="Pfam" id="PF00753">
    <property type="entry name" value="Lactamase_B"/>
    <property type="match status" value="1"/>
</dbReference>